<dbReference type="STRING" id="377629.TERTU_4428"/>
<name>C5BJ26_TERTT</name>
<reference evidence="4 5" key="1">
    <citation type="journal article" date="2009" name="PLoS ONE">
        <title>The complete genome of Teredinibacter turnerae T7901: an intracellular endosymbiont of marine wood-boring bivalves (shipworms).</title>
        <authorList>
            <person name="Yang J.C."/>
            <person name="Madupu R."/>
            <person name="Durkin A.S."/>
            <person name="Ekborg N.A."/>
            <person name="Pedamallu C.S."/>
            <person name="Hostetler J.B."/>
            <person name="Radune D."/>
            <person name="Toms B.S."/>
            <person name="Henrissat B."/>
            <person name="Coutinho P.M."/>
            <person name="Schwarz S."/>
            <person name="Field L."/>
            <person name="Trindade-Silva A.E."/>
            <person name="Soares C.A.G."/>
            <person name="Elshahawi S."/>
            <person name="Hanora A."/>
            <person name="Schmidt E.W."/>
            <person name="Haygood M.G."/>
            <person name="Posfai J."/>
            <person name="Benner J."/>
            <person name="Madinger C."/>
            <person name="Nove J."/>
            <person name="Anton B."/>
            <person name="Chaudhary K."/>
            <person name="Foster J."/>
            <person name="Holman A."/>
            <person name="Kumar S."/>
            <person name="Lessard P.A."/>
            <person name="Luyten Y.A."/>
            <person name="Slatko B."/>
            <person name="Wood N."/>
            <person name="Wu B."/>
            <person name="Teplitski M."/>
            <person name="Mougous J.D."/>
            <person name="Ward N."/>
            <person name="Eisen J.A."/>
            <person name="Badger J.H."/>
            <person name="Distel D.L."/>
        </authorList>
    </citation>
    <scope>NUCLEOTIDE SEQUENCE [LARGE SCALE GENOMIC DNA]</scope>
    <source>
        <strain evidence="5">ATCC 39867 / T7901</strain>
    </source>
</reference>
<organism evidence="4 5">
    <name type="scientific">Teredinibacter turnerae (strain ATCC 39867 / T7901)</name>
    <dbReference type="NCBI Taxonomy" id="377629"/>
    <lineage>
        <taxon>Bacteria</taxon>
        <taxon>Pseudomonadati</taxon>
        <taxon>Pseudomonadota</taxon>
        <taxon>Gammaproteobacteria</taxon>
        <taxon>Cellvibrionales</taxon>
        <taxon>Cellvibrionaceae</taxon>
        <taxon>Teredinibacter</taxon>
    </lineage>
</organism>
<dbReference type="FunFam" id="2.70.70.10:FF:000003">
    <property type="entry name" value="Murein hydrolase activator EnvC"/>
    <property type="match status" value="1"/>
</dbReference>
<feature type="chain" id="PRO_5002948859" evidence="2">
    <location>
        <begin position="35"/>
        <end position="392"/>
    </location>
</feature>
<feature type="domain" description="M23ase beta-sheet core" evidence="3">
    <location>
        <begin position="292"/>
        <end position="385"/>
    </location>
</feature>
<evidence type="ECO:0000256" key="2">
    <source>
        <dbReference type="SAM" id="SignalP"/>
    </source>
</evidence>
<evidence type="ECO:0000313" key="5">
    <source>
        <dbReference type="Proteomes" id="UP000009080"/>
    </source>
</evidence>
<dbReference type="EMBL" id="CP001614">
    <property type="protein sequence ID" value="ACR12005.1"/>
    <property type="molecule type" value="Genomic_DNA"/>
</dbReference>
<dbReference type="Proteomes" id="UP000009080">
    <property type="component" value="Chromosome"/>
</dbReference>
<evidence type="ECO:0000259" key="3">
    <source>
        <dbReference type="Pfam" id="PF01551"/>
    </source>
</evidence>
<dbReference type="AlphaFoldDB" id="C5BJ26"/>
<dbReference type="Pfam" id="PF01551">
    <property type="entry name" value="Peptidase_M23"/>
    <property type="match status" value="1"/>
</dbReference>
<dbReference type="InterPro" id="IPR011055">
    <property type="entry name" value="Dup_hybrid_motif"/>
</dbReference>
<dbReference type="HOGENOM" id="CLU_029425_4_0_6"/>
<protein>
    <submittedName>
        <fullName evidence="4">ATPase</fullName>
    </submittedName>
</protein>
<dbReference type="Gene3D" id="2.70.70.10">
    <property type="entry name" value="Glucose Permease (Domain IIA)"/>
    <property type="match status" value="1"/>
</dbReference>
<feature type="signal peptide" evidence="2">
    <location>
        <begin position="1"/>
        <end position="34"/>
    </location>
</feature>
<dbReference type="GO" id="GO:0004222">
    <property type="term" value="F:metalloendopeptidase activity"/>
    <property type="evidence" value="ECO:0007669"/>
    <property type="project" value="TreeGrafter"/>
</dbReference>
<dbReference type="CDD" id="cd12797">
    <property type="entry name" value="M23_peptidase"/>
    <property type="match status" value="1"/>
</dbReference>
<dbReference type="PANTHER" id="PTHR21666">
    <property type="entry name" value="PEPTIDASE-RELATED"/>
    <property type="match status" value="1"/>
</dbReference>
<feature type="region of interest" description="Disordered" evidence="1">
    <location>
        <begin position="99"/>
        <end position="120"/>
    </location>
</feature>
<dbReference type="InterPro" id="IPR050570">
    <property type="entry name" value="Cell_wall_metabolism_enzyme"/>
</dbReference>
<evidence type="ECO:0000256" key="1">
    <source>
        <dbReference type="SAM" id="MobiDB-lite"/>
    </source>
</evidence>
<proteinExistence type="predicted"/>
<dbReference type="PANTHER" id="PTHR21666:SF270">
    <property type="entry name" value="MUREIN HYDROLASE ACTIVATOR ENVC"/>
    <property type="match status" value="1"/>
</dbReference>
<sequence>MNCFMNCFMRKRAFTFIPLLCAALIGLASPAAMSDEQSDRARLEKIKQAITRLQAELKQTKSSRDDLLNSLEESEKAAGQLSEKAEQLKTQLQQRQQKLEQMRGQRSDLSAKKQQQEQQVGQHISAAYRLGQQGGMRLLLNQQDPTTVSRNLKYYDYLIRARADKIGEYRTTIDTINRLEKDIAYQTEQLIRERDALTEKQKQLSAVQAKRKQTLAKLNTDLQGKGAELDALNGDRQRLEQVLSQVTAWLEDIDVPQSDNAFADLRGKLPWPTKGRVLRNYGSSRVSGKMAWQGMLIASTTGSPVVAVHHGRVVFSDYLRGHGLLIIVDHGGNYMSLYAHNQALYKELGEWVDAGEVIASVGNTGGQQQSALYFELRYRGEPTNPKRWLRPA</sequence>
<keyword evidence="5" id="KW-1185">Reference proteome</keyword>
<evidence type="ECO:0000313" key="4">
    <source>
        <dbReference type="EMBL" id="ACR12005.1"/>
    </source>
</evidence>
<dbReference type="eggNOG" id="COG4942">
    <property type="taxonomic scope" value="Bacteria"/>
</dbReference>
<dbReference type="KEGG" id="ttu:TERTU_4428"/>
<dbReference type="InterPro" id="IPR016047">
    <property type="entry name" value="M23ase_b-sheet_dom"/>
</dbReference>
<dbReference type="SUPFAM" id="SSF51261">
    <property type="entry name" value="Duplicated hybrid motif"/>
    <property type="match status" value="1"/>
</dbReference>
<accession>C5BJ26</accession>
<dbReference type="Gene3D" id="6.10.250.3150">
    <property type="match status" value="1"/>
</dbReference>
<feature type="compositionally biased region" description="Basic and acidic residues" evidence="1">
    <location>
        <begin position="99"/>
        <end position="115"/>
    </location>
</feature>
<gene>
    <name evidence="4" type="ordered locus">TERTU_4428</name>
</gene>
<keyword evidence="2" id="KW-0732">Signal</keyword>